<evidence type="ECO:0000256" key="1">
    <source>
        <dbReference type="SAM" id="MobiDB-lite"/>
    </source>
</evidence>
<dbReference type="EMBL" id="JABFUD020000001">
    <property type="protein sequence ID" value="KAI5084334.1"/>
    <property type="molecule type" value="Genomic_DNA"/>
</dbReference>
<dbReference type="AlphaFoldDB" id="A0A9D4VE09"/>
<sequence>MEIPTIPKVVLDNLLASMSSPATFKEPAPLIKRNNGLRQLPMPLFHGASLRPPTTAVPSRPPASSLLPGGGHMRDLATSPQSFFKECADPFAKEGSVLPPIKEKPKRVRKSRAGVPSNKIGASDAALYSNLEGAQQLQSHPPKRRRPSTKLLGDGETVEKPPPRKRNRSKAKAEEEQLFSFSTNETSFGLSDPTCSKGILGLYGLETKTLDLSRYMKDISIESLMAGDFNTPSVSGKQVPPANTNFDNSFGSHVSSILQNLTSPANTDQARPGSLISKPAESKLLKLALDLECSPIDGSEECIGIGLFESNIKVPHIESSAPFLPSRKAHEAPPLFSLESVPVIPPTDFWNTLQIQPNVSLSSLIAQASTTTDSRFFPSDVGSNCEKFSSVPPSIFSLGSSHIPQESSNDRLANSKLNHWFRAEPLKWESGEGQSHNSTTFSRGSMFPFKLDTGSDSISKPSERCGLKMGLFDIDLNKESPEAKAAESIIAHSTSIDLSNAQVLTKVPAFEQAKVDACATVEEPQSVQTTLCVNAPTPVNEVDYTCNITSLPDCQDVNLKSESHVALQQNFDVAERLNRGNSDVAERASGDSVSHIVNKQHSSEQVKDVTTNAPGSLPTLSVPEVPETLEMSRTDVPYSPGMHAIARILCKMANSSSPFYVESNDKDAQLTGSDDAAYMQRPAKAAKLSGLFEKEARRRKPSVLDESWSEECMVKAHSKDGKDKLMFGHLGSTSGTNTEPWASTPPRHAPKNVVSRMSGSQSSESDRSPCCGPKEHRSHKDLSNSNTSVKDHHRFGVASSCKVSSSFSRKDQKGNPKPVPKTTFLHTLPTKGLSVSSQKRSSPVERKQSLTAYGDGLAKVSRPRSNTSKNGLQLQRNTNGCSLKSSNPRHVLPYVGEVRHGSK</sequence>
<protein>
    <submittedName>
        <fullName evidence="2">Uncharacterized protein</fullName>
    </submittedName>
</protein>
<dbReference type="OrthoDB" id="1916446at2759"/>
<proteinExistence type="predicted"/>
<evidence type="ECO:0000313" key="3">
    <source>
        <dbReference type="Proteomes" id="UP000886520"/>
    </source>
</evidence>
<organism evidence="2 3">
    <name type="scientific">Adiantum capillus-veneris</name>
    <name type="common">Maidenhair fern</name>
    <dbReference type="NCBI Taxonomy" id="13818"/>
    <lineage>
        <taxon>Eukaryota</taxon>
        <taxon>Viridiplantae</taxon>
        <taxon>Streptophyta</taxon>
        <taxon>Embryophyta</taxon>
        <taxon>Tracheophyta</taxon>
        <taxon>Polypodiopsida</taxon>
        <taxon>Polypodiidae</taxon>
        <taxon>Polypodiales</taxon>
        <taxon>Pteridineae</taxon>
        <taxon>Pteridaceae</taxon>
        <taxon>Vittarioideae</taxon>
        <taxon>Adiantum</taxon>
    </lineage>
</organism>
<accession>A0A9D4VE09</accession>
<keyword evidence="3" id="KW-1185">Reference proteome</keyword>
<feature type="compositionally biased region" description="Polar residues" evidence="1">
    <location>
        <begin position="863"/>
        <end position="888"/>
    </location>
</feature>
<feature type="region of interest" description="Disordered" evidence="1">
    <location>
        <begin position="134"/>
        <end position="178"/>
    </location>
</feature>
<feature type="compositionally biased region" description="Basic and acidic residues" evidence="1">
    <location>
        <begin position="773"/>
        <end position="782"/>
    </location>
</feature>
<feature type="region of interest" description="Disordered" evidence="1">
    <location>
        <begin position="723"/>
        <end position="888"/>
    </location>
</feature>
<feature type="compositionally biased region" description="Polar residues" evidence="1">
    <location>
        <begin position="731"/>
        <end position="741"/>
    </location>
</feature>
<name>A0A9D4VE09_ADICA</name>
<feature type="region of interest" description="Disordered" evidence="1">
    <location>
        <begin position="52"/>
        <end position="77"/>
    </location>
</feature>
<dbReference type="Proteomes" id="UP000886520">
    <property type="component" value="Chromosome 1"/>
</dbReference>
<evidence type="ECO:0000313" key="2">
    <source>
        <dbReference type="EMBL" id="KAI5084334.1"/>
    </source>
</evidence>
<feature type="region of interest" description="Disordered" evidence="1">
    <location>
        <begin position="598"/>
        <end position="622"/>
    </location>
</feature>
<reference evidence="2" key="1">
    <citation type="submission" date="2021-01" db="EMBL/GenBank/DDBJ databases">
        <title>Adiantum capillus-veneris genome.</title>
        <authorList>
            <person name="Fang Y."/>
            <person name="Liao Q."/>
        </authorList>
    </citation>
    <scope>NUCLEOTIDE SEQUENCE</scope>
    <source>
        <strain evidence="2">H3</strain>
        <tissue evidence="2">Leaf</tissue>
    </source>
</reference>
<feature type="region of interest" description="Disordered" evidence="1">
    <location>
        <begin position="95"/>
        <end position="121"/>
    </location>
</feature>
<gene>
    <name evidence="2" type="ORF">GOP47_0000503</name>
</gene>
<comment type="caution">
    <text evidence="2">The sequence shown here is derived from an EMBL/GenBank/DDBJ whole genome shotgun (WGS) entry which is preliminary data.</text>
</comment>